<dbReference type="Pfam" id="PF00589">
    <property type="entry name" value="Phage_integrase"/>
    <property type="match status" value="1"/>
</dbReference>
<feature type="non-terminal residue" evidence="3">
    <location>
        <position position="1"/>
    </location>
</feature>
<protein>
    <recommendedName>
        <fullName evidence="2">Tyr recombinase domain-containing protein</fullName>
    </recommendedName>
</protein>
<evidence type="ECO:0000259" key="2">
    <source>
        <dbReference type="PROSITE" id="PS51898"/>
    </source>
</evidence>
<organism evidence="3">
    <name type="scientific">marine sediment metagenome</name>
    <dbReference type="NCBI Taxonomy" id="412755"/>
    <lineage>
        <taxon>unclassified sequences</taxon>
        <taxon>metagenomes</taxon>
        <taxon>ecological metagenomes</taxon>
    </lineage>
</organism>
<dbReference type="InterPro" id="IPR013762">
    <property type="entry name" value="Integrase-like_cat_sf"/>
</dbReference>
<gene>
    <name evidence="3" type="ORF">S12H4_21978</name>
</gene>
<evidence type="ECO:0000313" key="3">
    <source>
        <dbReference type="EMBL" id="GAI73224.1"/>
    </source>
</evidence>
<accession>X1SZG6</accession>
<dbReference type="InterPro" id="IPR011010">
    <property type="entry name" value="DNA_brk_join_enz"/>
</dbReference>
<sequence>SIEMGEPKYHSLDQVRCLIDTAPSLLEQTIITVCFSSACRISEVLGLMVDDLELDAGVATVTRKGGRRERVALGRQGTEALREWLAQRRARSKRVFMDYTYQDIYRMLKQTAKKAGIPDFTPHRLRHSRVIHLRQAGLQWDDISDTRGGCWEQSPWPAAAERSARAPPF</sequence>
<dbReference type="GO" id="GO:0015074">
    <property type="term" value="P:DNA integration"/>
    <property type="evidence" value="ECO:0007669"/>
    <property type="project" value="InterPro"/>
</dbReference>
<dbReference type="PANTHER" id="PTHR30349:SF81">
    <property type="entry name" value="TYROSINE RECOMBINASE XERC"/>
    <property type="match status" value="1"/>
</dbReference>
<keyword evidence="1" id="KW-0233">DNA recombination</keyword>
<dbReference type="GO" id="GO:0003677">
    <property type="term" value="F:DNA binding"/>
    <property type="evidence" value="ECO:0007669"/>
    <property type="project" value="InterPro"/>
</dbReference>
<dbReference type="PROSITE" id="PS51898">
    <property type="entry name" value="TYR_RECOMBINASE"/>
    <property type="match status" value="1"/>
</dbReference>
<dbReference type="SUPFAM" id="SSF56349">
    <property type="entry name" value="DNA breaking-rejoining enzymes"/>
    <property type="match status" value="1"/>
</dbReference>
<dbReference type="InterPro" id="IPR050090">
    <property type="entry name" value="Tyrosine_recombinase_XerCD"/>
</dbReference>
<name>X1SZG6_9ZZZZ</name>
<comment type="caution">
    <text evidence="3">The sequence shown here is derived from an EMBL/GenBank/DDBJ whole genome shotgun (WGS) entry which is preliminary data.</text>
</comment>
<proteinExistence type="predicted"/>
<dbReference type="GO" id="GO:0006310">
    <property type="term" value="P:DNA recombination"/>
    <property type="evidence" value="ECO:0007669"/>
    <property type="project" value="UniProtKB-KW"/>
</dbReference>
<evidence type="ECO:0000256" key="1">
    <source>
        <dbReference type="ARBA" id="ARBA00023172"/>
    </source>
</evidence>
<dbReference type="EMBL" id="BARW01011382">
    <property type="protein sequence ID" value="GAI73224.1"/>
    <property type="molecule type" value="Genomic_DNA"/>
</dbReference>
<dbReference type="PANTHER" id="PTHR30349">
    <property type="entry name" value="PHAGE INTEGRASE-RELATED"/>
    <property type="match status" value="1"/>
</dbReference>
<dbReference type="AlphaFoldDB" id="X1SZG6"/>
<dbReference type="InterPro" id="IPR002104">
    <property type="entry name" value="Integrase_catalytic"/>
</dbReference>
<dbReference type="Gene3D" id="1.10.443.10">
    <property type="entry name" value="Intergrase catalytic core"/>
    <property type="match status" value="1"/>
</dbReference>
<reference evidence="3" key="1">
    <citation type="journal article" date="2014" name="Front. Microbiol.">
        <title>High frequency of phylogenetically diverse reductive dehalogenase-homologous genes in deep subseafloor sedimentary metagenomes.</title>
        <authorList>
            <person name="Kawai M."/>
            <person name="Futagami T."/>
            <person name="Toyoda A."/>
            <person name="Takaki Y."/>
            <person name="Nishi S."/>
            <person name="Hori S."/>
            <person name="Arai W."/>
            <person name="Tsubouchi T."/>
            <person name="Morono Y."/>
            <person name="Uchiyama I."/>
            <person name="Ito T."/>
            <person name="Fujiyama A."/>
            <person name="Inagaki F."/>
            <person name="Takami H."/>
        </authorList>
    </citation>
    <scope>NUCLEOTIDE SEQUENCE</scope>
    <source>
        <strain evidence="3">Expedition CK06-06</strain>
    </source>
</reference>
<feature type="domain" description="Tyr recombinase" evidence="2">
    <location>
        <begin position="5"/>
        <end position="169"/>
    </location>
</feature>